<keyword evidence="4" id="KW-0472">Membrane</keyword>
<sequence length="421" mass="44665">MAEDKSGFETIAGTARSRRELLKAGGSTLALAAVGTVAAPAVLRAQAPTVKIGGIGPLTGALAYNGNQAKAAMQFAIDDANAAGGIKSMGGAKLELLFGDAESRPDVGAAQVDKLAEAGVCCLVGAQSSAISLATTQAAARFNLPQVVDVGTADQIVQRGLPNVFRFSPGTARSVAEGIANLNTLNEQAGKPVKTVAIVHEDGPFGSSMARLLQEKLPSIGMNVVETISHPTPQRDFTNIVLRLKNARPDLVMPSHYINEFILFARTIRQQRFAPKAIYSIFGGGASNIKFVRENQDAAQFVIDTNHWYDPRKPASQALARKVADAKLDLTYDIMVAYGATQVVIDAIEKAGSADRAKLIETLSTQTFADTVMPYGPIKFVGGDNTGSHLVNLQVRGDKIEVIFPKEYATIDPVFPFPDRS</sequence>
<dbReference type="InterPro" id="IPR028081">
    <property type="entry name" value="Leu-bd"/>
</dbReference>
<dbReference type="CDD" id="cd06340">
    <property type="entry name" value="PBP1_ABC_ligand_binding-like"/>
    <property type="match status" value="1"/>
</dbReference>
<protein>
    <submittedName>
        <fullName evidence="6">ABC transporter substrate-binding protein</fullName>
    </submittedName>
</protein>
<feature type="transmembrane region" description="Helical" evidence="4">
    <location>
        <begin position="21"/>
        <end position="43"/>
    </location>
</feature>
<reference evidence="6 7" key="1">
    <citation type="submission" date="2020-04" db="EMBL/GenBank/DDBJ databases">
        <title>Enterovirga sp. isolate from soil.</title>
        <authorList>
            <person name="Chea S."/>
            <person name="Kim D.-U."/>
        </authorList>
    </citation>
    <scope>NUCLEOTIDE SEQUENCE [LARGE SCALE GENOMIC DNA]</scope>
    <source>
        <strain evidence="6 7">DB1703</strain>
    </source>
</reference>
<proteinExistence type="inferred from homology"/>
<evidence type="ECO:0000313" key="6">
    <source>
        <dbReference type="EMBL" id="NNM71579.1"/>
    </source>
</evidence>
<dbReference type="InterPro" id="IPR006311">
    <property type="entry name" value="TAT_signal"/>
</dbReference>
<keyword evidence="3" id="KW-0813">Transport</keyword>
<dbReference type="InterPro" id="IPR028082">
    <property type="entry name" value="Peripla_BP_I"/>
</dbReference>
<evidence type="ECO:0000256" key="3">
    <source>
        <dbReference type="ARBA" id="ARBA00022970"/>
    </source>
</evidence>
<keyword evidence="3" id="KW-0029">Amino-acid transport</keyword>
<dbReference type="GO" id="GO:0006865">
    <property type="term" value="P:amino acid transport"/>
    <property type="evidence" value="ECO:0007669"/>
    <property type="project" value="UniProtKB-KW"/>
</dbReference>
<comment type="similarity">
    <text evidence="1">Belongs to the leucine-binding protein family.</text>
</comment>
<organism evidence="6 7">
    <name type="scientific">Enterovirga aerilata</name>
    <dbReference type="NCBI Taxonomy" id="2730920"/>
    <lineage>
        <taxon>Bacteria</taxon>
        <taxon>Pseudomonadati</taxon>
        <taxon>Pseudomonadota</taxon>
        <taxon>Alphaproteobacteria</taxon>
        <taxon>Hyphomicrobiales</taxon>
        <taxon>Methylobacteriaceae</taxon>
        <taxon>Enterovirga</taxon>
    </lineage>
</organism>
<accession>A0A849I5A5</accession>
<name>A0A849I5A5_9HYPH</name>
<keyword evidence="7" id="KW-1185">Reference proteome</keyword>
<keyword evidence="2" id="KW-0732">Signal</keyword>
<dbReference type="Proteomes" id="UP000564885">
    <property type="component" value="Unassembled WGS sequence"/>
</dbReference>
<evidence type="ECO:0000256" key="2">
    <source>
        <dbReference type="ARBA" id="ARBA00022729"/>
    </source>
</evidence>
<dbReference type="PANTHER" id="PTHR30483">
    <property type="entry name" value="LEUCINE-SPECIFIC-BINDING PROTEIN"/>
    <property type="match status" value="1"/>
</dbReference>
<evidence type="ECO:0000259" key="5">
    <source>
        <dbReference type="Pfam" id="PF13458"/>
    </source>
</evidence>
<feature type="domain" description="Leucine-binding protein" evidence="5">
    <location>
        <begin position="49"/>
        <end position="391"/>
    </location>
</feature>
<keyword evidence="4" id="KW-1133">Transmembrane helix</keyword>
<gene>
    <name evidence="6" type="ORF">HJG44_04090</name>
</gene>
<dbReference type="PANTHER" id="PTHR30483:SF37">
    <property type="entry name" value="ABC TRANSPORTER SUBSTRATE-BINDING PROTEIN"/>
    <property type="match status" value="1"/>
</dbReference>
<dbReference type="PROSITE" id="PS51318">
    <property type="entry name" value="TAT"/>
    <property type="match status" value="1"/>
</dbReference>
<dbReference type="SUPFAM" id="SSF53822">
    <property type="entry name" value="Periplasmic binding protein-like I"/>
    <property type="match status" value="1"/>
</dbReference>
<dbReference type="RefSeq" id="WP_171217024.1">
    <property type="nucleotide sequence ID" value="NZ_JABEPP010000001.1"/>
</dbReference>
<dbReference type="InterPro" id="IPR051010">
    <property type="entry name" value="BCAA_transport"/>
</dbReference>
<keyword evidence="4" id="KW-0812">Transmembrane</keyword>
<comment type="caution">
    <text evidence="6">The sequence shown here is derived from an EMBL/GenBank/DDBJ whole genome shotgun (WGS) entry which is preliminary data.</text>
</comment>
<dbReference type="Gene3D" id="3.40.50.2300">
    <property type="match status" value="2"/>
</dbReference>
<evidence type="ECO:0000256" key="4">
    <source>
        <dbReference type="SAM" id="Phobius"/>
    </source>
</evidence>
<dbReference type="EMBL" id="JABEPP010000001">
    <property type="protein sequence ID" value="NNM71579.1"/>
    <property type="molecule type" value="Genomic_DNA"/>
</dbReference>
<dbReference type="AlphaFoldDB" id="A0A849I5A5"/>
<evidence type="ECO:0000256" key="1">
    <source>
        <dbReference type="ARBA" id="ARBA00010062"/>
    </source>
</evidence>
<evidence type="ECO:0000313" key="7">
    <source>
        <dbReference type="Proteomes" id="UP000564885"/>
    </source>
</evidence>
<dbReference type="Pfam" id="PF13458">
    <property type="entry name" value="Peripla_BP_6"/>
    <property type="match status" value="1"/>
</dbReference>